<keyword evidence="1" id="KW-0472">Membrane</keyword>
<organism evidence="2 3">
    <name type="scientific">Crateriforma conspicua</name>
    <dbReference type="NCBI Taxonomy" id="2527996"/>
    <lineage>
        <taxon>Bacteria</taxon>
        <taxon>Pseudomonadati</taxon>
        <taxon>Planctomycetota</taxon>
        <taxon>Planctomycetia</taxon>
        <taxon>Planctomycetales</taxon>
        <taxon>Planctomycetaceae</taxon>
        <taxon>Crateriforma</taxon>
    </lineage>
</organism>
<dbReference type="Proteomes" id="UP000317238">
    <property type="component" value="Unassembled WGS sequence"/>
</dbReference>
<evidence type="ECO:0000256" key="1">
    <source>
        <dbReference type="SAM" id="Phobius"/>
    </source>
</evidence>
<evidence type="ECO:0008006" key="4">
    <source>
        <dbReference type="Google" id="ProtNLM"/>
    </source>
</evidence>
<reference evidence="2 3" key="1">
    <citation type="submission" date="2019-02" db="EMBL/GenBank/DDBJ databases">
        <title>Deep-cultivation of Planctomycetes and their phenomic and genomic characterization uncovers novel biology.</title>
        <authorList>
            <person name="Wiegand S."/>
            <person name="Jogler M."/>
            <person name="Boedeker C."/>
            <person name="Pinto D."/>
            <person name="Vollmers J."/>
            <person name="Rivas-Marin E."/>
            <person name="Kohn T."/>
            <person name="Peeters S.H."/>
            <person name="Heuer A."/>
            <person name="Rast P."/>
            <person name="Oberbeckmann S."/>
            <person name="Bunk B."/>
            <person name="Jeske O."/>
            <person name="Meyerdierks A."/>
            <person name="Storesund J.E."/>
            <person name="Kallscheuer N."/>
            <person name="Luecker S."/>
            <person name="Lage O.M."/>
            <person name="Pohl T."/>
            <person name="Merkel B.J."/>
            <person name="Hornburger P."/>
            <person name="Mueller R.-W."/>
            <person name="Bruemmer F."/>
            <person name="Labrenz M."/>
            <person name="Spormann A.M."/>
            <person name="Op Den Camp H."/>
            <person name="Overmann J."/>
            <person name="Amann R."/>
            <person name="Jetten M.S.M."/>
            <person name="Mascher T."/>
            <person name="Medema M.H."/>
            <person name="Devos D.P."/>
            <person name="Kaster A.-K."/>
            <person name="Ovreas L."/>
            <person name="Rohde M."/>
            <person name="Galperin M.Y."/>
            <person name="Jogler C."/>
        </authorList>
    </citation>
    <scope>NUCLEOTIDE SEQUENCE [LARGE SCALE GENOMIC DNA]</scope>
    <source>
        <strain evidence="2 3">Pan14r</strain>
    </source>
</reference>
<feature type="transmembrane region" description="Helical" evidence="1">
    <location>
        <begin position="53"/>
        <end position="71"/>
    </location>
</feature>
<dbReference type="AlphaFoldDB" id="A0A5C5Y9V6"/>
<name>A0A5C5Y9V6_9PLAN</name>
<feature type="transmembrane region" description="Helical" evidence="1">
    <location>
        <begin position="77"/>
        <end position="101"/>
    </location>
</feature>
<feature type="transmembrane region" description="Helical" evidence="1">
    <location>
        <begin position="6"/>
        <end position="22"/>
    </location>
</feature>
<protein>
    <recommendedName>
        <fullName evidence="4">Transmembrane protein</fullName>
    </recommendedName>
</protein>
<dbReference type="EMBL" id="SJPL01000001">
    <property type="protein sequence ID" value="TWT72476.1"/>
    <property type="molecule type" value="Genomic_DNA"/>
</dbReference>
<gene>
    <name evidence="2" type="ORF">Pan14r_47960</name>
</gene>
<evidence type="ECO:0000313" key="3">
    <source>
        <dbReference type="Proteomes" id="UP000317238"/>
    </source>
</evidence>
<accession>A0A5C5Y9V6</accession>
<keyword evidence="3" id="KW-1185">Reference proteome</keyword>
<sequence length="123" mass="14238">MFSGGIILSVTLILFAVWLQWNERQGWPGEESEYDDKTDADYLRSRFRSRRRIHGIIGICGLLILIATVKGPESRAVWIGCWSIVMLCLITVVGLALLDAVRTHRYHRRRLPELRRRMLGDDD</sequence>
<evidence type="ECO:0000313" key="2">
    <source>
        <dbReference type="EMBL" id="TWT72476.1"/>
    </source>
</evidence>
<proteinExistence type="predicted"/>
<comment type="caution">
    <text evidence="2">The sequence shown here is derived from an EMBL/GenBank/DDBJ whole genome shotgun (WGS) entry which is preliminary data.</text>
</comment>
<keyword evidence="1" id="KW-1133">Transmembrane helix</keyword>
<dbReference type="OrthoDB" id="284519at2"/>
<keyword evidence="1" id="KW-0812">Transmembrane</keyword>
<dbReference type="RefSeq" id="WP_146440340.1">
    <property type="nucleotide sequence ID" value="NZ_SJPL01000001.1"/>
</dbReference>